<keyword evidence="2 4" id="KW-0862">Zinc</keyword>
<dbReference type="InterPro" id="IPR002328">
    <property type="entry name" value="ADH_Zn_CS"/>
</dbReference>
<evidence type="ECO:0000313" key="6">
    <source>
        <dbReference type="EMBL" id="XCJ80277.1"/>
    </source>
</evidence>
<dbReference type="EMBL" id="CP159578">
    <property type="protein sequence ID" value="XCJ80277.1"/>
    <property type="molecule type" value="Genomic_DNA"/>
</dbReference>
<dbReference type="InterPro" id="IPR013154">
    <property type="entry name" value="ADH-like_N"/>
</dbReference>
<dbReference type="Gene3D" id="3.90.180.10">
    <property type="entry name" value="Medium-chain alcohol dehydrogenases, catalytic domain"/>
    <property type="match status" value="1"/>
</dbReference>
<feature type="domain" description="Enoyl reductase (ER)" evidence="5">
    <location>
        <begin position="27"/>
        <end position="372"/>
    </location>
</feature>
<reference evidence="6" key="1">
    <citation type="submission" date="2024-06" db="EMBL/GenBank/DDBJ databases">
        <title>Complete genome of Salinicola endophyticus HNIBRBA4755.</title>
        <authorList>
            <person name="Shin S.Y."/>
            <person name="Kang H."/>
            <person name="Song J."/>
        </authorList>
    </citation>
    <scope>NUCLEOTIDE SEQUENCE</scope>
    <source>
        <strain evidence="6">HNIBRBA4755</strain>
    </source>
</reference>
<dbReference type="SUPFAM" id="SSF51735">
    <property type="entry name" value="NAD(P)-binding Rossmann-fold domains"/>
    <property type="match status" value="1"/>
</dbReference>
<dbReference type="Pfam" id="PF08240">
    <property type="entry name" value="ADH_N"/>
    <property type="match status" value="1"/>
</dbReference>
<dbReference type="SUPFAM" id="SSF50129">
    <property type="entry name" value="GroES-like"/>
    <property type="match status" value="1"/>
</dbReference>
<sequence length="376" mass="40984">MPSPAPSTDARSTAPLPDTMHAVVCHGPGDYRLEQVATPRPGPRELILKIHACGICGSDLKCRDGAAMYWGDGERFAAFVKPPMIVGHEFAGEVVALGEGAAEHFGGVTLGQRVVPEQIIPCRQCFYCQRGHYWMCEVHHIFGFQGGVADGGMAEYLRVPENAVLHPVDPRLSVEDAAFLEPLACGIHAVNRAEIQFDDTVVIAGGGPIGLAMVQLARLKTPKRLILVDTHDDRLELAREYGAEHLFNPHRDDIAGEVRALTNGYGCDVYIDATGSPSGVIQGLEALRKLGRFVEFSVFKEPTQVDWSTIGDRKELDIRGSHLSPHTYPVAIDLLARGLVTTRGIVTHRVPLSDFERGFEIAARRDSIKVVLTQDA</sequence>
<dbReference type="PANTHER" id="PTHR43401">
    <property type="entry name" value="L-THREONINE 3-DEHYDROGENASE"/>
    <property type="match status" value="1"/>
</dbReference>
<proteinExistence type="inferred from homology"/>
<evidence type="ECO:0000256" key="4">
    <source>
        <dbReference type="RuleBase" id="RU361277"/>
    </source>
</evidence>
<dbReference type="InterPro" id="IPR020843">
    <property type="entry name" value="ER"/>
</dbReference>
<dbReference type="InterPro" id="IPR036291">
    <property type="entry name" value="NAD(P)-bd_dom_sf"/>
</dbReference>
<evidence type="ECO:0000256" key="1">
    <source>
        <dbReference type="ARBA" id="ARBA00022723"/>
    </source>
</evidence>
<dbReference type="Gene3D" id="3.40.50.720">
    <property type="entry name" value="NAD(P)-binding Rossmann-like Domain"/>
    <property type="match status" value="1"/>
</dbReference>
<keyword evidence="3" id="KW-0560">Oxidoreductase</keyword>
<dbReference type="Pfam" id="PF00107">
    <property type="entry name" value="ADH_zinc_N"/>
    <property type="match status" value="1"/>
</dbReference>
<dbReference type="GO" id="GO:0008270">
    <property type="term" value="F:zinc ion binding"/>
    <property type="evidence" value="ECO:0007669"/>
    <property type="project" value="InterPro"/>
</dbReference>
<dbReference type="SMART" id="SM00829">
    <property type="entry name" value="PKS_ER"/>
    <property type="match status" value="1"/>
</dbReference>
<accession>A0AB74UBA8</accession>
<dbReference type="PANTHER" id="PTHR43401:SF2">
    <property type="entry name" value="L-THREONINE 3-DEHYDROGENASE"/>
    <property type="match status" value="1"/>
</dbReference>
<name>A0AB74UBA8_9GAMM</name>
<evidence type="ECO:0000256" key="2">
    <source>
        <dbReference type="ARBA" id="ARBA00022833"/>
    </source>
</evidence>
<dbReference type="AlphaFoldDB" id="A0AB74UBA8"/>
<dbReference type="RefSeq" id="WP_353981111.1">
    <property type="nucleotide sequence ID" value="NZ_CP159578.1"/>
</dbReference>
<dbReference type="PROSITE" id="PS00059">
    <property type="entry name" value="ADH_ZINC"/>
    <property type="match status" value="1"/>
</dbReference>
<dbReference type="InterPro" id="IPR011032">
    <property type="entry name" value="GroES-like_sf"/>
</dbReference>
<evidence type="ECO:0000259" key="5">
    <source>
        <dbReference type="SMART" id="SM00829"/>
    </source>
</evidence>
<organism evidence="6">
    <name type="scientific">Salinicola endophyticus</name>
    <dbReference type="NCBI Taxonomy" id="1949083"/>
    <lineage>
        <taxon>Bacteria</taxon>
        <taxon>Pseudomonadati</taxon>
        <taxon>Pseudomonadota</taxon>
        <taxon>Gammaproteobacteria</taxon>
        <taxon>Oceanospirillales</taxon>
        <taxon>Halomonadaceae</taxon>
        <taxon>Salinicola</taxon>
    </lineage>
</organism>
<dbReference type="InterPro" id="IPR050129">
    <property type="entry name" value="Zn_alcohol_dh"/>
</dbReference>
<comment type="cofactor">
    <cofactor evidence="4">
        <name>Zn(2+)</name>
        <dbReference type="ChEBI" id="CHEBI:29105"/>
    </cofactor>
</comment>
<dbReference type="GO" id="GO:0016616">
    <property type="term" value="F:oxidoreductase activity, acting on the CH-OH group of donors, NAD or NADP as acceptor"/>
    <property type="evidence" value="ECO:0007669"/>
    <property type="project" value="UniProtKB-ARBA"/>
</dbReference>
<comment type="similarity">
    <text evidence="4">Belongs to the zinc-containing alcohol dehydrogenase family.</text>
</comment>
<keyword evidence="1 4" id="KW-0479">Metal-binding</keyword>
<protein>
    <submittedName>
        <fullName evidence="6">Alcohol dehydrogenase catalytic domain-containing protein</fullName>
    </submittedName>
</protein>
<gene>
    <name evidence="6" type="ORF">ABV408_03630</name>
</gene>
<dbReference type="InterPro" id="IPR013149">
    <property type="entry name" value="ADH-like_C"/>
</dbReference>
<evidence type="ECO:0000256" key="3">
    <source>
        <dbReference type="ARBA" id="ARBA00023002"/>
    </source>
</evidence>